<accession>A0A6C0IED9</accession>
<evidence type="ECO:0000313" key="1">
    <source>
        <dbReference type="EMBL" id="QHT91444.1"/>
    </source>
</evidence>
<name>A0A6C0IED9_9ZZZZ</name>
<dbReference type="AlphaFoldDB" id="A0A6C0IED9"/>
<reference evidence="1" key="1">
    <citation type="journal article" date="2020" name="Nature">
        <title>Giant virus diversity and host interactions through global metagenomics.</title>
        <authorList>
            <person name="Schulz F."/>
            <person name="Roux S."/>
            <person name="Paez-Espino D."/>
            <person name="Jungbluth S."/>
            <person name="Walsh D.A."/>
            <person name="Denef V.J."/>
            <person name="McMahon K.D."/>
            <person name="Konstantinidis K.T."/>
            <person name="Eloe-Fadrosh E.A."/>
            <person name="Kyrpides N.C."/>
            <person name="Woyke T."/>
        </authorList>
    </citation>
    <scope>NUCLEOTIDE SEQUENCE</scope>
    <source>
        <strain evidence="1">GVMAG-M-3300023184-77</strain>
    </source>
</reference>
<organism evidence="1">
    <name type="scientific">viral metagenome</name>
    <dbReference type="NCBI Taxonomy" id="1070528"/>
    <lineage>
        <taxon>unclassified sequences</taxon>
        <taxon>metagenomes</taxon>
        <taxon>organismal metagenomes</taxon>
    </lineage>
</organism>
<dbReference type="EMBL" id="MN740165">
    <property type="protein sequence ID" value="QHT91444.1"/>
    <property type="molecule type" value="Genomic_DNA"/>
</dbReference>
<sequence length="151" mass="17675">MNSIPIDRTIYQTLENIFESQIKKLAIDIAKTLHVDVKPLIQAIRKDKITTYLYEEDHDKDIDEMKCSAYVKEGLIYSKCSNPIIFKESYCPKHMLNHIDTIPSSKELVLIYGPDKKEYYIDSDKKIYDRYLNVLNGKVIDNKVYIFSIDS</sequence>
<protein>
    <submittedName>
        <fullName evidence="1">Uncharacterized protein</fullName>
    </submittedName>
</protein>
<proteinExistence type="predicted"/>